<dbReference type="GO" id="GO:0005737">
    <property type="term" value="C:cytoplasm"/>
    <property type="evidence" value="ECO:0007669"/>
    <property type="project" value="TreeGrafter"/>
</dbReference>
<dbReference type="InterPro" id="IPR036318">
    <property type="entry name" value="FAD-bd_PCMH-like_sf"/>
</dbReference>
<dbReference type="PANTHER" id="PTHR10801">
    <property type="entry name" value="24-DEHYDROCHOLESTEROL REDUCTASE"/>
    <property type="match status" value="1"/>
</dbReference>
<keyword evidence="3 8" id="KW-0812">Transmembrane</keyword>
<dbReference type="OrthoDB" id="415825at2759"/>
<dbReference type="EMBL" id="QEAO01000044">
    <property type="protein sequence ID" value="TPX31498.1"/>
    <property type="molecule type" value="Genomic_DNA"/>
</dbReference>
<dbReference type="InterPro" id="IPR016166">
    <property type="entry name" value="FAD-bd_PCMH"/>
</dbReference>
<dbReference type="GO" id="GO:0008202">
    <property type="term" value="P:steroid metabolic process"/>
    <property type="evidence" value="ECO:0007669"/>
    <property type="project" value="TreeGrafter"/>
</dbReference>
<proteinExistence type="predicted"/>
<name>A0A507BWF6_9FUNG</name>
<dbReference type="Gene3D" id="3.30.465.10">
    <property type="match status" value="1"/>
</dbReference>
<dbReference type="SUPFAM" id="SSF56176">
    <property type="entry name" value="FAD-binding/transporter-associated domain-like"/>
    <property type="match status" value="1"/>
</dbReference>
<dbReference type="GO" id="GO:0016020">
    <property type="term" value="C:membrane"/>
    <property type="evidence" value="ECO:0007669"/>
    <property type="project" value="UniProtKB-SubCell"/>
</dbReference>
<keyword evidence="5" id="KW-0560">Oxidoreductase</keyword>
<organism evidence="10 11">
    <name type="scientific">Synchytrium microbalum</name>
    <dbReference type="NCBI Taxonomy" id="1806994"/>
    <lineage>
        <taxon>Eukaryota</taxon>
        <taxon>Fungi</taxon>
        <taxon>Fungi incertae sedis</taxon>
        <taxon>Chytridiomycota</taxon>
        <taxon>Chytridiomycota incertae sedis</taxon>
        <taxon>Chytridiomycetes</taxon>
        <taxon>Synchytriales</taxon>
        <taxon>Synchytriaceae</taxon>
        <taxon>Synchytrium</taxon>
    </lineage>
</organism>
<evidence type="ECO:0000313" key="10">
    <source>
        <dbReference type="EMBL" id="TPX31498.1"/>
    </source>
</evidence>
<dbReference type="EC" id="1.3.1.72" evidence="2"/>
<dbReference type="FunFam" id="3.30.465.10:FF:000006">
    <property type="entry name" value="Delta(24)-sterol reductase"/>
    <property type="match status" value="1"/>
</dbReference>
<evidence type="ECO:0000256" key="7">
    <source>
        <dbReference type="SAM" id="MobiDB-lite"/>
    </source>
</evidence>
<gene>
    <name evidence="10" type="ORF">SmJEL517_g05193</name>
</gene>
<protein>
    <recommendedName>
        <fullName evidence="2">Delta(24)-sterol reductase</fullName>
        <ecNumber evidence="2">1.3.1.72</ecNumber>
    </recommendedName>
</protein>
<evidence type="ECO:0000256" key="1">
    <source>
        <dbReference type="ARBA" id="ARBA00004167"/>
    </source>
</evidence>
<dbReference type="GeneID" id="42006417"/>
<dbReference type="InterPro" id="IPR006094">
    <property type="entry name" value="Oxid_FAD_bind_N"/>
</dbReference>
<evidence type="ECO:0000256" key="2">
    <source>
        <dbReference type="ARBA" id="ARBA00012405"/>
    </source>
</evidence>
<feature type="compositionally biased region" description="Acidic residues" evidence="7">
    <location>
        <begin position="598"/>
        <end position="609"/>
    </location>
</feature>
<dbReference type="RefSeq" id="XP_031022918.1">
    <property type="nucleotide sequence ID" value="XM_031171120.1"/>
</dbReference>
<accession>A0A507BWF6</accession>
<dbReference type="Pfam" id="PF01565">
    <property type="entry name" value="FAD_binding_4"/>
    <property type="match status" value="1"/>
</dbReference>
<evidence type="ECO:0000256" key="3">
    <source>
        <dbReference type="ARBA" id="ARBA00022692"/>
    </source>
</evidence>
<dbReference type="InterPro" id="IPR016169">
    <property type="entry name" value="FAD-bd_PCMH_sub2"/>
</dbReference>
<evidence type="ECO:0000259" key="9">
    <source>
        <dbReference type="PROSITE" id="PS51387"/>
    </source>
</evidence>
<keyword evidence="4 8" id="KW-1133">Transmembrane helix</keyword>
<dbReference type="GO" id="GO:0071949">
    <property type="term" value="F:FAD binding"/>
    <property type="evidence" value="ECO:0007669"/>
    <property type="project" value="InterPro"/>
</dbReference>
<evidence type="ECO:0000313" key="11">
    <source>
        <dbReference type="Proteomes" id="UP000319731"/>
    </source>
</evidence>
<comment type="caution">
    <text evidence="10">The sequence shown here is derived from an EMBL/GenBank/DDBJ whole genome shotgun (WGS) entry which is preliminary data.</text>
</comment>
<dbReference type="Proteomes" id="UP000319731">
    <property type="component" value="Unassembled WGS sequence"/>
</dbReference>
<sequence length="689" mass="78197">MASTNGMNGSIKHIHNSSHASSISTKSPGLISRALSLIITITSNIWKTIPSPLQNAIADFVTKHRDIFICIILIPVSIVYDSYWATRRFYKYHLKSTRESHDERVRWVQQQVRTSPEGAKMCTARPTWLAMSLKEGLYKKTMTQIDVSALDNILSIDAANQVVRVEPNCSMGQITRELNPKGWVLAVVAELDDLTVGGLIMGFGVETSSHKYGLFQHTCTAYEIVLANGELVRASPTENPELFAAIPWSHGSLGFLVAAEIKIVPYKPYAMITYLPCNTLSELAKTFEHASRCTAFDFVEALSFSKNKHVVMVGKMATKADAKQYEATGLVNLSNQVNDIGLWYKPWFFTHVQSYLSPKLAAASPMPSDNLDVILDLANLYHSGRIVVPRSNLKSLVAYQELIPLREYYHRHTRSIFWELQDLIPWGNQWWFRWIFGWAVPPHISLLKLTTTEDLREIYAKGHIVQDMLVPMSTLTESLLTFHREFQIYPLWLCPMRLLSPPSSKWTSKVPPAASSTTKATLSQREILHQIPEYIPQHQLMKVTCDISSGFVTPTPSDQLYVDIGAYGIPLAPAWRTIVEKMYGRKKILERLEATSEPGDDDETVDEGVDVSADERKPGEELHVHVMRKIEHFVRENHGYQALYADCFQTEPEFQDMFQHELLSKLREQYDCTRKLPSVYAKVGPHARR</sequence>
<keyword evidence="6 8" id="KW-0472">Membrane</keyword>
<dbReference type="STRING" id="1806994.A0A507BWF6"/>
<feature type="transmembrane region" description="Helical" evidence="8">
    <location>
        <begin position="67"/>
        <end position="85"/>
    </location>
</feature>
<dbReference type="InterPro" id="IPR040165">
    <property type="entry name" value="Diminuto-like"/>
</dbReference>
<evidence type="ECO:0000256" key="6">
    <source>
        <dbReference type="ARBA" id="ARBA00023136"/>
    </source>
</evidence>
<dbReference type="AlphaFoldDB" id="A0A507BWF6"/>
<evidence type="ECO:0000256" key="5">
    <source>
        <dbReference type="ARBA" id="ARBA00023002"/>
    </source>
</evidence>
<evidence type="ECO:0000256" key="8">
    <source>
        <dbReference type="SAM" id="Phobius"/>
    </source>
</evidence>
<reference evidence="10 11" key="1">
    <citation type="journal article" date="2019" name="Sci. Rep.">
        <title>Comparative genomics of chytrid fungi reveal insights into the obligate biotrophic and pathogenic lifestyle of Synchytrium endobioticum.</title>
        <authorList>
            <person name="van de Vossenberg B.T.L.H."/>
            <person name="Warris S."/>
            <person name="Nguyen H.D.T."/>
            <person name="van Gent-Pelzer M.P.E."/>
            <person name="Joly D.L."/>
            <person name="van de Geest H.C."/>
            <person name="Bonants P.J.M."/>
            <person name="Smith D.S."/>
            <person name="Levesque C.A."/>
            <person name="van der Lee T.A.J."/>
        </authorList>
    </citation>
    <scope>NUCLEOTIDE SEQUENCE [LARGE SCALE GENOMIC DNA]</scope>
    <source>
        <strain evidence="10 11">JEL517</strain>
    </source>
</reference>
<keyword evidence="11" id="KW-1185">Reference proteome</keyword>
<feature type="region of interest" description="Disordered" evidence="7">
    <location>
        <begin position="594"/>
        <end position="617"/>
    </location>
</feature>
<evidence type="ECO:0000256" key="4">
    <source>
        <dbReference type="ARBA" id="ARBA00022989"/>
    </source>
</evidence>
<dbReference type="PROSITE" id="PS51387">
    <property type="entry name" value="FAD_PCMH"/>
    <property type="match status" value="1"/>
</dbReference>
<feature type="domain" description="FAD-binding PCMH-type" evidence="9">
    <location>
        <begin position="85"/>
        <end position="266"/>
    </location>
</feature>
<comment type="subcellular location">
    <subcellularLocation>
        <location evidence="1">Membrane</location>
        <topology evidence="1">Single-pass membrane protein</topology>
    </subcellularLocation>
</comment>
<dbReference type="GO" id="GO:0050614">
    <property type="term" value="F:Delta24-sterol reductase activity"/>
    <property type="evidence" value="ECO:0007669"/>
    <property type="project" value="UniProtKB-EC"/>
</dbReference>
<dbReference type="PANTHER" id="PTHR10801:SF0">
    <property type="entry name" value="DELTA(24)-STEROL REDUCTASE"/>
    <property type="match status" value="1"/>
</dbReference>